<feature type="compositionally biased region" description="Basic and acidic residues" evidence="10">
    <location>
        <begin position="477"/>
        <end position="491"/>
    </location>
</feature>
<feature type="region of interest" description="Disordered" evidence="10">
    <location>
        <begin position="1"/>
        <end position="205"/>
    </location>
</feature>
<gene>
    <name evidence="12" type="ORF">BV898_02702</name>
</gene>
<feature type="region of interest" description="Disordered" evidence="10">
    <location>
        <begin position="394"/>
        <end position="507"/>
    </location>
</feature>
<dbReference type="InterPro" id="IPR017923">
    <property type="entry name" value="TFIIS_N"/>
</dbReference>
<keyword evidence="4" id="KW-0805">Transcription regulation</keyword>
<proteinExistence type="inferred from homology"/>
<dbReference type="AlphaFoldDB" id="A0A1W0X849"/>
<evidence type="ECO:0000259" key="11">
    <source>
        <dbReference type="PROSITE" id="PS51319"/>
    </source>
</evidence>
<feature type="compositionally biased region" description="Acidic residues" evidence="10">
    <location>
        <begin position="100"/>
        <end position="125"/>
    </location>
</feature>
<feature type="compositionally biased region" description="Low complexity" evidence="10">
    <location>
        <begin position="126"/>
        <end position="137"/>
    </location>
</feature>
<dbReference type="PROSITE" id="PS51319">
    <property type="entry name" value="TFIIS_N"/>
    <property type="match status" value="1"/>
</dbReference>
<evidence type="ECO:0000256" key="5">
    <source>
        <dbReference type="ARBA" id="ARBA00023163"/>
    </source>
</evidence>
<dbReference type="FunFam" id="1.20.930.10:FF:000001">
    <property type="entry name" value="IWS1, SUPT6H interacting protein"/>
    <property type="match status" value="1"/>
</dbReference>
<evidence type="ECO:0000256" key="1">
    <source>
        <dbReference type="ARBA" id="ARBA00022448"/>
    </source>
</evidence>
<evidence type="ECO:0000313" key="12">
    <source>
        <dbReference type="EMBL" id="OQV23584.1"/>
    </source>
</evidence>
<dbReference type="GO" id="GO:0008380">
    <property type="term" value="P:RNA splicing"/>
    <property type="evidence" value="ECO:0007669"/>
    <property type="project" value="UniProtKB-KW"/>
</dbReference>
<keyword evidence="6" id="KW-0508">mRNA splicing</keyword>
<dbReference type="Gene3D" id="1.20.930.10">
    <property type="entry name" value="Conserved domain common to transcription factors TFIIS, elongin A, CRSP70"/>
    <property type="match status" value="1"/>
</dbReference>
<keyword evidence="1" id="KW-0813">Transport</keyword>
<feature type="compositionally biased region" description="Acidic residues" evidence="10">
    <location>
        <begin position="64"/>
        <end position="73"/>
    </location>
</feature>
<dbReference type="GO" id="GO:0005634">
    <property type="term" value="C:nucleus"/>
    <property type="evidence" value="ECO:0007669"/>
    <property type="project" value="UniProtKB-SubCell"/>
</dbReference>
<evidence type="ECO:0000256" key="9">
    <source>
        <dbReference type="PROSITE-ProRule" id="PRU00649"/>
    </source>
</evidence>
<evidence type="ECO:0000256" key="8">
    <source>
        <dbReference type="ARBA" id="ARBA00037992"/>
    </source>
</evidence>
<evidence type="ECO:0000256" key="6">
    <source>
        <dbReference type="ARBA" id="ARBA00023187"/>
    </source>
</evidence>
<dbReference type="GO" id="GO:0006397">
    <property type="term" value="P:mRNA processing"/>
    <property type="evidence" value="ECO:0007669"/>
    <property type="project" value="UniProtKB-KW"/>
</dbReference>
<dbReference type="PANTHER" id="PTHR46010">
    <property type="entry name" value="PROTEIN IWS1 HOMOLOG"/>
    <property type="match status" value="1"/>
</dbReference>
<comment type="similarity">
    <text evidence="8">Belongs to the IWS1 family.</text>
</comment>
<evidence type="ECO:0000256" key="4">
    <source>
        <dbReference type="ARBA" id="ARBA00023015"/>
    </source>
</evidence>
<keyword evidence="7 9" id="KW-0539">Nucleus</keyword>
<feature type="domain" description="TFIIS N-terminal" evidence="11">
    <location>
        <begin position="294"/>
        <end position="372"/>
    </location>
</feature>
<protein>
    <recommendedName>
        <fullName evidence="11">TFIIS N-terminal domain-containing protein</fullName>
    </recommendedName>
</protein>
<dbReference type="OrthoDB" id="21124at2759"/>
<evidence type="ECO:0000256" key="7">
    <source>
        <dbReference type="ARBA" id="ARBA00023242"/>
    </source>
</evidence>
<name>A0A1W0X849_HYPEX</name>
<organism evidence="12 13">
    <name type="scientific">Hypsibius exemplaris</name>
    <name type="common">Freshwater tardigrade</name>
    <dbReference type="NCBI Taxonomy" id="2072580"/>
    <lineage>
        <taxon>Eukaryota</taxon>
        <taxon>Metazoa</taxon>
        <taxon>Ecdysozoa</taxon>
        <taxon>Tardigrada</taxon>
        <taxon>Eutardigrada</taxon>
        <taxon>Parachela</taxon>
        <taxon>Hypsibioidea</taxon>
        <taxon>Hypsibiidae</taxon>
        <taxon>Hypsibius</taxon>
    </lineage>
</organism>
<evidence type="ECO:0000256" key="10">
    <source>
        <dbReference type="SAM" id="MobiDB-lite"/>
    </source>
</evidence>
<dbReference type="InterPro" id="IPR035441">
    <property type="entry name" value="TFIIS/LEDGF_dom_sf"/>
</dbReference>
<comment type="subcellular location">
    <subcellularLocation>
        <location evidence="9">Nucleus</location>
    </subcellularLocation>
</comment>
<feature type="compositionally biased region" description="Acidic residues" evidence="10">
    <location>
        <begin position="142"/>
        <end position="160"/>
    </location>
</feature>
<evidence type="ECO:0000256" key="3">
    <source>
        <dbReference type="ARBA" id="ARBA00022816"/>
    </source>
</evidence>
<keyword evidence="3" id="KW-0509">mRNA transport</keyword>
<keyword evidence="2" id="KW-0507">mRNA processing</keyword>
<accession>A0A1W0X849</accession>
<feature type="compositionally biased region" description="Basic and acidic residues" evidence="10">
    <location>
        <begin position="74"/>
        <end position="96"/>
    </location>
</feature>
<dbReference type="GO" id="GO:0016973">
    <property type="term" value="P:poly(A)+ mRNA export from nucleus"/>
    <property type="evidence" value="ECO:0007669"/>
    <property type="project" value="TreeGrafter"/>
</dbReference>
<comment type="caution">
    <text evidence="12">The sequence shown here is derived from an EMBL/GenBank/DDBJ whole genome shotgun (WGS) entry which is preliminary data.</text>
</comment>
<evidence type="ECO:0000313" key="13">
    <source>
        <dbReference type="Proteomes" id="UP000192578"/>
    </source>
</evidence>
<dbReference type="Proteomes" id="UP000192578">
    <property type="component" value="Unassembled WGS sequence"/>
</dbReference>
<dbReference type="Pfam" id="PF08711">
    <property type="entry name" value="Med26"/>
    <property type="match status" value="1"/>
</dbReference>
<keyword evidence="5" id="KW-0804">Transcription</keyword>
<dbReference type="PANTHER" id="PTHR46010:SF1">
    <property type="entry name" value="PROTEIN IWS1 HOMOLOG"/>
    <property type="match status" value="1"/>
</dbReference>
<reference evidence="13" key="1">
    <citation type="submission" date="2017-01" db="EMBL/GenBank/DDBJ databases">
        <title>Comparative genomics of anhydrobiosis in the tardigrade Hypsibius dujardini.</title>
        <authorList>
            <person name="Yoshida Y."/>
            <person name="Koutsovoulos G."/>
            <person name="Laetsch D."/>
            <person name="Stevens L."/>
            <person name="Kumar S."/>
            <person name="Horikawa D."/>
            <person name="Ishino K."/>
            <person name="Komine S."/>
            <person name="Tomita M."/>
            <person name="Blaxter M."/>
            <person name="Arakawa K."/>
        </authorList>
    </citation>
    <scope>NUCLEOTIDE SEQUENCE [LARGE SCALE GENOMIC DNA]</scope>
    <source>
        <strain evidence="13">Z151</strain>
    </source>
</reference>
<dbReference type="EMBL" id="MTYJ01000011">
    <property type="protein sequence ID" value="OQV23584.1"/>
    <property type="molecule type" value="Genomic_DNA"/>
</dbReference>
<evidence type="ECO:0000256" key="2">
    <source>
        <dbReference type="ARBA" id="ARBA00022664"/>
    </source>
</evidence>
<dbReference type="InterPro" id="IPR051037">
    <property type="entry name" value="RNAPII_TF_IWS1"/>
</dbReference>
<sequence length="507" mass="55966">MEFTGFEDGNLDGFGSSSGDVFGEETPGGSQLNNPLGLSDKDMELQYESLPAGGVARDSNAADQDAEEDEEESNDKVFRSRDKEHESEREEPKSDTVEGIQEETVETEADDDDATEPSQEAEAEDAAAAPAAVSVEELFGSDVEDEDDEAAEEQPADAAEDGAGNGEDYHQPGAAGGGTNADADSDGGSIKSDYERPNNDQMSDFDLMMEQKRAERRRSFKRKGRKGDEDLGISDYDQRIQEIILEMKKAAEDDRKANQRNECAFSKLKMLPEVVRALQKLDLHAAFLDGGILSALADWLAPLPDGNLTHLKIRESILKLLGDMSGIEPTQLKNSGIGKAVMLLYKHPKELRENRAKAGKLIQEWSRPIFGTSTNYTSMTREEREQRDLELLKKRRESLDGSSSSTPAKKKRKSESGGGEGEDEEEDPNREIPRARVPRPSLKDYVHRPKSQMLQDEEEEPAAGSRARRSTGAKPKNRFDQRMRGMKDQSRASKMMGGHISISGSKM</sequence>
<keyword evidence="13" id="KW-1185">Reference proteome</keyword>